<proteinExistence type="predicted"/>
<accession>A0ABQ9YGD9</accession>
<sequence>MSERKLWSYSIPPEMTKRAIDVPISIDATVGIAADGTGWKERGWRGDDSVVTTDHECWEKEKVHSLCFARSDVRLPNTIMESPGQCCNIKSDTMKSIVGTVSPAWMDIPPKKEPNKSSVNREKFEYTCETNLNRRNAQS</sequence>
<reference evidence="1 2" key="1">
    <citation type="journal article" date="2022" name="bioRxiv">
        <title>Genomics of Preaxostyla Flagellates Illuminates Evolutionary Transitions and the Path Towards Mitochondrial Loss.</title>
        <authorList>
            <person name="Novak L.V.F."/>
            <person name="Treitli S.C."/>
            <person name="Pyrih J."/>
            <person name="Halakuc P."/>
            <person name="Pipaliya S.V."/>
            <person name="Vacek V."/>
            <person name="Brzon O."/>
            <person name="Soukal P."/>
            <person name="Eme L."/>
            <person name="Dacks J.B."/>
            <person name="Karnkowska A."/>
            <person name="Elias M."/>
            <person name="Hampl V."/>
        </authorList>
    </citation>
    <scope>NUCLEOTIDE SEQUENCE [LARGE SCALE GENOMIC DNA]</scope>
    <source>
        <strain evidence="1">NAU3</strain>
        <tissue evidence="1">Gut</tissue>
    </source>
</reference>
<evidence type="ECO:0000313" key="1">
    <source>
        <dbReference type="EMBL" id="KAK2962735.1"/>
    </source>
</evidence>
<protein>
    <submittedName>
        <fullName evidence="1">Uncharacterized protein</fullName>
    </submittedName>
</protein>
<organism evidence="1 2">
    <name type="scientific">Blattamonas nauphoetae</name>
    <dbReference type="NCBI Taxonomy" id="2049346"/>
    <lineage>
        <taxon>Eukaryota</taxon>
        <taxon>Metamonada</taxon>
        <taxon>Preaxostyla</taxon>
        <taxon>Oxymonadida</taxon>
        <taxon>Blattamonas</taxon>
    </lineage>
</organism>
<keyword evidence="2" id="KW-1185">Reference proteome</keyword>
<dbReference type="EMBL" id="JARBJD010000009">
    <property type="protein sequence ID" value="KAK2962735.1"/>
    <property type="molecule type" value="Genomic_DNA"/>
</dbReference>
<gene>
    <name evidence="1" type="ORF">BLNAU_2168</name>
</gene>
<dbReference type="Proteomes" id="UP001281761">
    <property type="component" value="Unassembled WGS sequence"/>
</dbReference>
<evidence type="ECO:0000313" key="2">
    <source>
        <dbReference type="Proteomes" id="UP001281761"/>
    </source>
</evidence>
<name>A0ABQ9YGD9_9EUKA</name>
<comment type="caution">
    <text evidence="1">The sequence shown here is derived from an EMBL/GenBank/DDBJ whole genome shotgun (WGS) entry which is preliminary data.</text>
</comment>